<keyword evidence="2" id="KW-1185">Reference proteome</keyword>
<comment type="caution">
    <text evidence="1">The sequence shown here is derived from an EMBL/GenBank/DDBJ whole genome shotgun (WGS) entry which is preliminary data.</text>
</comment>
<name>A0ACA9LPG0_9GLOM</name>
<protein>
    <submittedName>
        <fullName evidence="1">16148_t:CDS:1</fullName>
    </submittedName>
</protein>
<dbReference type="EMBL" id="CAJVPT010007438">
    <property type="protein sequence ID" value="CAG8541673.1"/>
    <property type="molecule type" value="Genomic_DNA"/>
</dbReference>
<reference evidence="1" key="1">
    <citation type="submission" date="2021-06" db="EMBL/GenBank/DDBJ databases">
        <authorList>
            <person name="Kallberg Y."/>
            <person name="Tangrot J."/>
            <person name="Rosling A."/>
        </authorList>
    </citation>
    <scope>NUCLEOTIDE SEQUENCE</scope>
    <source>
        <strain evidence="1">CL356</strain>
    </source>
</reference>
<accession>A0ACA9LPG0</accession>
<evidence type="ECO:0000313" key="2">
    <source>
        <dbReference type="Proteomes" id="UP000789525"/>
    </source>
</evidence>
<proteinExistence type="predicted"/>
<organism evidence="1 2">
    <name type="scientific">Acaulospora colombiana</name>
    <dbReference type="NCBI Taxonomy" id="27376"/>
    <lineage>
        <taxon>Eukaryota</taxon>
        <taxon>Fungi</taxon>
        <taxon>Fungi incertae sedis</taxon>
        <taxon>Mucoromycota</taxon>
        <taxon>Glomeromycotina</taxon>
        <taxon>Glomeromycetes</taxon>
        <taxon>Diversisporales</taxon>
        <taxon>Acaulosporaceae</taxon>
        <taxon>Acaulospora</taxon>
    </lineage>
</organism>
<dbReference type="Proteomes" id="UP000789525">
    <property type="component" value="Unassembled WGS sequence"/>
</dbReference>
<sequence>MKKLIKLFDECEALTEKTMHRTLYLIEAERGIGSGFPRNIYFIQSEAMKYTSDVAQFIRAQENLQSFQCIYLSPTPDVIDSLGLRANSLRYLDFICSNFLECGPLIGEPLFTTTFPRIKDVTVIGTDCPELRSWALNLMTKLYPDHATHDKCKGNALDVDMFDVINNDFKDSIQFDLNHVREMMLHGLECQVCLKLCIYPVTTPCGHTFCDECITNFMKHNDVCPLITCRNNLQGSDKNYFYSHPVDSQDYIKYEKRRKFAEIMLYEEMSILVVQSEVSYELGESYVIPVKYNKMIKKCLESYHRKFGVALKCPEKIYHDGGTIMEVVNAIPGIDRSLELTVIAKDRFRVLERKRKDDYDVAKVELVTESPGEVDVVRNNTSNFETNE</sequence>
<evidence type="ECO:0000313" key="1">
    <source>
        <dbReference type="EMBL" id="CAG8541673.1"/>
    </source>
</evidence>
<gene>
    <name evidence="1" type="ORF">ACOLOM_LOCUS4496</name>
</gene>